<reference evidence="11 12" key="1">
    <citation type="submission" date="2016-03" db="EMBL/GenBank/DDBJ databases">
        <title>Chemosynthetic sulphur-oxidizing symbionts of marine invertebrate animals are capable of nitrogen fixation.</title>
        <authorList>
            <person name="Petersen J.M."/>
            <person name="Kemper A."/>
            <person name="Gruber-Vodicka H."/>
            <person name="Cardini U."/>
            <person name="Geest Mvander."/>
            <person name="Kleiner M."/>
            <person name="Bulgheresi S."/>
            <person name="Fussmann M."/>
            <person name="Herbold C."/>
            <person name="Seah B.K.B."/>
            <person name="Antony C.Paul."/>
            <person name="Liu D."/>
            <person name="Belitz A."/>
            <person name="Weber M."/>
        </authorList>
    </citation>
    <scope>NUCLEOTIDE SEQUENCE [LARGE SCALE GENOMIC DNA]</scope>
    <source>
        <strain evidence="11">G_D</strain>
    </source>
</reference>
<evidence type="ECO:0000313" key="12">
    <source>
        <dbReference type="Proteomes" id="UP000094849"/>
    </source>
</evidence>
<comment type="pathway">
    <text evidence="2 8">Amino-acid biosynthesis; L-arginine biosynthesis; L-arginine from L-ornithine and carbamoyl phosphate: step 3/3.</text>
</comment>
<evidence type="ECO:0000256" key="7">
    <source>
        <dbReference type="ARBA" id="ARBA00023239"/>
    </source>
</evidence>
<evidence type="ECO:0000256" key="4">
    <source>
        <dbReference type="ARBA" id="ARBA00012338"/>
    </source>
</evidence>
<dbReference type="Gene3D" id="1.20.200.10">
    <property type="entry name" value="Fumarase/aspartase (Central domain)"/>
    <property type="match status" value="1"/>
</dbReference>
<dbReference type="SUPFAM" id="SSF48557">
    <property type="entry name" value="L-aspartase-like"/>
    <property type="match status" value="1"/>
</dbReference>
<dbReference type="GO" id="GO:0042450">
    <property type="term" value="P:L-arginine biosynthetic process via ornithine"/>
    <property type="evidence" value="ECO:0007669"/>
    <property type="project" value="UniProtKB-UniRule"/>
</dbReference>
<dbReference type="RefSeq" id="WP_069024138.1">
    <property type="nucleotide sequence ID" value="NZ_LVJZ01000003.1"/>
</dbReference>
<dbReference type="InterPro" id="IPR008948">
    <property type="entry name" value="L-Aspartase-like"/>
</dbReference>
<comment type="catalytic activity">
    <reaction evidence="1 8">
        <text>2-(N(omega)-L-arginino)succinate = fumarate + L-arginine</text>
        <dbReference type="Rhea" id="RHEA:24020"/>
        <dbReference type="ChEBI" id="CHEBI:29806"/>
        <dbReference type="ChEBI" id="CHEBI:32682"/>
        <dbReference type="ChEBI" id="CHEBI:57472"/>
        <dbReference type="EC" id="4.3.2.1"/>
    </reaction>
</comment>
<dbReference type="InterPro" id="IPR029419">
    <property type="entry name" value="Arg_succ_lyase_C"/>
</dbReference>
<dbReference type="AlphaFoldDB" id="A0A1E2UME9"/>
<dbReference type="PANTHER" id="PTHR43814:SF1">
    <property type="entry name" value="ARGININOSUCCINATE LYASE"/>
    <property type="match status" value="1"/>
</dbReference>
<feature type="domain" description="Fumarate lyase N-terminal" evidence="9">
    <location>
        <begin position="13"/>
        <end position="307"/>
    </location>
</feature>
<dbReference type="InterPro" id="IPR009049">
    <property type="entry name" value="Argininosuccinate_lyase"/>
</dbReference>
<protein>
    <recommendedName>
        <fullName evidence="4 8">Argininosuccinate lyase</fullName>
        <shortName evidence="8">ASAL</shortName>
        <ecNumber evidence="4 8">4.3.2.1</ecNumber>
    </recommendedName>
    <alternativeName>
        <fullName evidence="8">Arginosuccinase</fullName>
    </alternativeName>
</protein>
<dbReference type="NCBIfam" id="TIGR00838">
    <property type="entry name" value="argH"/>
    <property type="match status" value="1"/>
</dbReference>
<dbReference type="EC" id="4.3.2.1" evidence="4 8"/>
<dbReference type="GO" id="GO:0004056">
    <property type="term" value="F:argininosuccinate lyase activity"/>
    <property type="evidence" value="ECO:0007669"/>
    <property type="project" value="UniProtKB-UniRule"/>
</dbReference>
<evidence type="ECO:0000256" key="8">
    <source>
        <dbReference type="HAMAP-Rule" id="MF_00006"/>
    </source>
</evidence>
<keyword evidence="12" id="KW-1185">Reference proteome</keyword>
<gene>
    <name evidence="8" type="primary">argH</name>
    <name evidence="11" type="ORF">A3196_03405</name>
</gene>
<feature type="domain" description="Argininosuccinate lyase C-terminal" evidence="10">
    <location>
        <begin position="370"/>
        <end position="437"/>
    </location>
</feature>
<comment type="caution">
    <text evidence="11">The sequence shown here is derived from an EMBL/GenBank/DDBJ whole genome shotgun (WGS) entry which is preliminary data.</text>
</comment>
<dbReference type="InterPro" id="IPR020557">
    <property type="entry name" value="Fumarate_lyase_CS"/>
</dbReference>
<dbReference type="PRINTS" id="PR00149">
    <property type="entry name" value="FUMRATELYASE"/>
</dbReference>
<dbReference type="Proteomes" id="UP000094849">
    <property type="component" value="Unassembled WGS sequence"/>
</dbReference>
<dbReference type="HAMAP" id="MF_00006">
    <property type="entry name" value="Arg_succ_lyase"/>
    <property type="match status" value="1"/>
</dbReference>
<dbReference type="Gene3D" id="1.10.40.30">
    <property type="entry name" value="Fumarase/aspartase (C-terminal domain)"/>
    <property type="match status" value="1"/>
</dbReference>
<evidence type="ECO:0000256" key="3">
    <source>
        <dbReference type="ARBA" id="ARBA00005552"/>
    </source>
</evidence>
<evidence type="ECO:0000259" key="10">
    <source>
        <dbReference type="Pfam" id="PF14698"/>
    </source>
</evidence>
<keyword evidence="7 8" id="KW-0456">Lyase</keyword>
<keyword evidence="5 8" id="KW-0055">Arginine biosynthesis</keyword>
<dbReference type="PROSITE" id="PS00163">
    <property type="entry name" value="FUMARATE_LYASES"/>
    <property type="match status" value="1"/>
</dbReference>
<name>A0A1E2UME9_9GAMM</name>
<dbReference type="UniPathway" id="UPA00068">
    <property type="reaction ID" value="UER00114"/>
</dbReference>
<dbReference type="Pfam" id="PF14698">
    <property type="entry name" value="ASL_C2"/>
    <property type="match status" value="1"/>
</dbReference>
<dbReference type="FunFam" id="1.10.275.10:FF:000002">
    <property type="entry name" value="Argininosuccinate lyase"/>
    <property type="match status" value="1"/>
</dbReference>
<evidence type="ECO:0000256" key="6">
    <source>
        <dbReference type="ARBA" id="ARBA00022605"/>
    </source>
</evidence>
<organism evidence="11 12">
    <name type="scientific">Candidatus Thiodiazotropha endoloripes</name>
    <dbReference type="NCBI Taxonomy" id="1818881"/>
    <lineage>
        <taxon>Bacteria</taxon>
        <taxon>Pseudomonadati</taxon>
        <taxon>Pseudomonadota</taxon>
        <taxon>Gammaproteobacteria</taxon>
        <taxon>Chromatiales</taxon>
        <taxon>Sedimenticolaceae</taxon>
        <taxon>Candidatus Thiodiazotropha</taxon>
    </lineage>
</organism>
<evidence type="ECO:0000313" key="11">
    <source>
        <dbReference type="EMBL" id="ODB95887.1"/>
    </source>
</evidence>
<comment type="similarity">
    <text evidence="8">Belongs to the lyase 1 family. Argininosuccinate lyase subfamily.</text>
</comment>
<comment type="similarity">
    <text evidence="3">In the N-terminal section; belongs to the lyase 1 family. Argininosuccinate lyase subfamily.</text>
</comment>
<dbReference type="PRINTS" id="PR00145">
    <property type="entry name" value="ARGSUCLYASE"/>
</dbReference>
<dbReference type="FunFam" id="1.20.200.10:FF:000015">
    <property type="entry name" value="argininosuccinate lyase isoform X2"/>
    <property type="match status" value="1"/>
</dbReference>
<dbReference type="PANTHER" id="PTHR43814">
    <property type="entry name" value="ARGININOSUCCINATE LYASE"/>
    <property type="match status" value="1"/>
</dbReference>
<keyword evidence="6 8" id="KW-0028">Amino-acid biosynthesis</keyword>
<sequence>MSDHHLTAKPWSGRFNEPTDAFVEAFTASVDFDRRLYRYDIEGSIAHARMLAQQGILSEQERDDIIQGLEQIQSRIAAGEFQWSVSLEDVHMNIESALTEAIGDAGKKLHTGRSRNDQVATDIRLWLRDEIDALRIAIGKLQTALLDKAEQEAETILPGFTHLQTAQPVTFGHHLMAWFEMLDRDRQRLADCQQRVNVMPLGAAALAGTTYPIDRQMTAQLLGFSAPAENSLDAVSDRDFAIEFCADASILMMHLSRFSEELIIWSSAQFGFIELSDSFCTGSSIMPQKKNPDVPELIRGKTGRIYGHLIGLLTLMKSQPLAYNKDNQEDKEPLFDTVDNLKGSLKVFAEMIPAISCRKQAMRQAAMQGFATATDLADYLVRKGIPFRDAHEVVGKAVAFGVAESRDLSEMSLAELQQFSDQIDEDVFEILTLEGSVSARDHIGGTAPAQVRQAIQRARQRIAE</sequence>
<dbReference type="FunFam" id="1.10.40.30:FF:000001">
    <property type="entry name" value="Argininosuccinate lyase"/>
    <property type="match status" value="1"/>
</dbReference>
<dbReference type="STRING" id="1818881.A3196_03405"/>
<dbReference type="GO" id="GO:0005829">
    <property type="term" value="C:cytosol"/>
    <property type="evidence" value="ECO:0007669"/>
    <property type="project" value="TreeGrafter"/>
</dbReference>
<keyword evidence="8" id="KW-0963">Cytoplasm</keyword>
<dbReference type="Pfam" id="PF00206">
    <property type="entry name" value="Lyase_1"/>
    <property type="match status" value="1"/>
</dbReference>
<dbReference type="InterPro" id="IPR022761">
    <property type="entry name" value="Fumarate_lyase_N"/>
</dbReference>
<evidence type="ECO:0000256" key="1">
    <source>
        <dbReference type="ARBA" id="ARBA00000985"/>
    </source>
</evidence>
<dbReference type="CDD" id="cd01359">
    <property type="entry name" value="Argininosuccinate_lyase"/>
    <property type="match status" value="1"/>
</dbReference>
<dbReference type="EMBL" id="LVJZ01000003">
    <property type="protein sequence ID" value="ODB95887.1"/>
    <property type="molecule type" value="Genomic_DNA"/>
</dbReference>
<comment type="subcellular location">
    <subcellularLocation>
        <location evidence="8">Cytoplasm</location>
    </subcellularLocation>
</comment>
<accession>A0A1E2UME9</accession>
<dbReference type="Gene3D" id="1.10.275.10">
    <property type="entry name" value="Fumarase/aspartase (N-terminal domain)"/>
    <property type="match status" value="1"/>
</dbReference>
<proteinExistence type="inferred from homology"/>
<evidence type="ECO:0000256" key="5">
    <source>
        <dbReference type="ARBA" id="ARBA00022571"/>
    </source>
</evidence>
<dbReference type="InterPro" id="IPR024083">
    <property type="entry name" value="Fumarase/histidase_N"/>
</dbReference>
<evidence type="ECO:0000259" key="9">
    <source>
        <dbReference type="Pfam" id="PF00206"/>
    </source>
</evidence>
<dbReference type="InterPro" id="IPR000362">
    <property type="entry name" value="Fumarate_lyase_fam"/>
</dbReference>
<evidence type="ECO:0000256" key="2">
    <source>
        <dbReference type="ARBA" id="ARBA00004941"/>
    </source>
</evidence>